<dbReference type="SUPFAM" id="SSF48208">
    <property type="entry name" value="Six-hairpin glycosidases"/>
    <property type="match status" value="1"/>
</dbReference>
<dbReference type="EMBL" id="SKBQ01000012">
    <property type="protein sequence ID" value="TPX17709.1"/>
    <property type="molecule type" value="Genomic_DNA"/>
</dbReference>
<dbReference type="InterPro" id="IPR012341">
    <property type="entry name" value="6hp_glycosidase-like_sf"/>
</dbReference>
<dbReference type="AlphaFoldDB" id="A0A507BJX8"/>
<keyword evidence="2" id="KW-1185">Reference proteome</keyword>
<sequence>MASLTSPMEEMSRNPNRINLGRIGLLFNNDTISLSQISEPHQELDVWNGIITSSFKVDGKDVKVVTQGDFDSDSVAFQVESDLVKSGALSVYFDFPYPPVHTTKYKFEVFVGSYDFPSNHTTSLSRGCRSGDRAHILHRLPATSYHVNLRWPAEARLQLSASKYHGTSDLAAHRFMLSPVSTSTKMSFTAQYSPDKRIADLPRDIQKRNSLAWNDYWTDGGFIDLRSSTNPNADELQRRIILSQYHVRVNSAATGQSPQESGLMNNGWYGKFHMEMLVWHHAHWSTWGRERYFNRIFPSLYESMLPSSTERATYMGWSGARWPKMTELVTKHSSPGGINAFLNWQQPHTMYLAELSYQASPGITTLQRWDKVLTAAADYMASYAWRNETSGHYDLGPPAIGVTENTPVKESLNLGYEACSHHVAYWKYGLDIASEWKKRLGQPIPEQWLRVSRDMAPPPIADDGLYTVYEGLDSSWWNDAKLIKDPRSVIMLRGILPDTPVVDPKIAQKTADRVMEVWHDEKITGWGRPVFAINSAKIGNPERAIKLLTQYEYWSFDDAGKSHLCFASRSDGGQTPPPFIPGNAAFLYAISFMTAGWQGCQEETPGFPKDGTWTIIHEDMRPAL</sequence>
<organism evidence="1 2">
    <name type="scientific">Thyridium curvatum</name>
    <dbReference type="NCBI Taxonomy" id="1093900"/>
    <lineage>
        <taxon>Eukaryota</taxon>
        <taxon>Fungi</taxon>
        <taxon>Dikarya</taxon>
        <taxon>Ascomycota</taxon>
        <taxon>Pezizomycotina</taxon>
        <taxon>Sordariomycetes</taxon>
        <taxon>Sordariomycetidae</taxon>
        <taxon>Thyridiales</taxon>
        <taxon>Thyridiaceae</taxon>
        <taxon>Thyridium</taxon>
    </lineage>
</organism>
<dbReference type="GO" id="GO:0003824">
    <property type="term" value="F:catalytic activity"/>
    <property type="evidence" value="ECO:0007669"/>
    <property type="project" value="UniProtKB-ARBA"/>
</dbReference>
<proteinExistence type="predicted"/>
<name>A0A507BJX8_9PEZI</name>
<protein>
    <submittedName>
        <fullName evidence="1">Uncharacterized protein</fullName>
    </submittedName>
</protein>
<reference evidence="1 2" key="1">
    <citation type="submission" date="2019-06" db="EMBL/GenBank/DDBJ databases">
        <title>Draft genome sequence of the filamentous fungus Phialemoniopsis curvata isolated from diesel fuel.</title>
        <authorList>
            <person name="Varaljay V.A."/>
            <person name="Lyon W.J."/>
            <person name="Crouch A.L."/>
            <person name="Drake C.E."/>
            <person name="Hollomon J.M."/>
            <person name="Nadeau L.J."/>
            <person name="Nunn H.S."/>
            <person name="Stevenson B.S."/>
            <person name="Bojanowski C.L."/>
            <person name="Crookes-Goodson W.J."/>
        </authorList>
    </citation>
    <scope>NUCLEOTIDE SEQUENCE [LARGE SCALE GENOMIC DNA]</scope>
    <source>
        <strain evidence="1 2">D216</strain>
    </source>
</reference>
<dbReference type="STRING" id="1093900.A0A507BJX8"/>
<dbReference type="OrthoDB" id="3534988at2759"/>
<gene>
    <name evidence="1" type="ORF">E0L32_002810</name>
</gene>
<dbReference type="InParanoid" id="A0A507BJX8"/>
<dbReference type="Gene3D" id="1.50.10.10">
    <property type="match status" value="1"/>
</dbReference>
<dbReference type="GO" id="GO:0005975">
    <property type="term" value="P:carbohydrate metabolic process"/>
    <property type="evidence" value="ECO:0007669"/>
    <property type="project" value="InterPro"/>
</dbReference>
<evidence type="ECO:0000313" key="2">
    <source>
        <dbReference type="Proteomes" id="UP000319257"/>
    </source>
</evidence>
<evidence type="ECO:0000313" key="1">
    <source>
        <dbReference type="EMBL" id="TPX17709.1"/>
    </source>
</evidence>
<dbReference type="RefSeq" id="XP_030999420.1">
    <property type="nucleotide sequence ID" value="XM_031137041.1"/>
</dbReference>
<comment type="caution">
    <text evidence="1">The sequence shown here is derived from an EMBL/GenBank/DDBJ whole genome shotgun (WGS) entry which is preliminary data.</text>
</comment>
<dbReference type="GeneID" id="41970257"/>
<dbReference type="InterPro" id="IPR008928">
    <property type="entry name" value="6-hairpin_glycosidase_sf"/>
</dbReference>
<accession>A0A507BJX8</accession>
<dbReference type="Proteomes" id="UP000319257">
    <property type="component" value="Unassembled WGS sequence"/>
</dbReference>